<feature type="chain" id="PRO_5042206125" evidence="1">
    <location>
        <begin position="20"/>
        <end position="75"/>
    </location>
</feature>
<evidence type="ECO:0000313" key="3">
    <source>
        <dbReference type="Proteomes" id="UP000829354"/>
    </source>
</evidence>
<organism evidence="2 3">
    <name type="scientific">Caenorhabditis briggsae</name>
    <dbReference type="NCBI Taxonomy" id="6238"/>
    <lineage>
        <taxon>Eukaryota</taxon>
        <taxon>Metazoa</taxon>
        <taxon>Ecdysozoa</taxon>
        <taxon>Nematoda</taxon>
        <taxon>Chromadorea</taxon>
        <taxon>Rhabditida</taxon>
        <taxon>Rhabditina</taxon>
        <taxon>Rhabditomorpha</taxon>
        <taxon>Rhabditoidea</taxon>
        <taxon>Rhabditidae</taxon>
        <taxon>Peloderinae</taxon>
        <taxon>Caenorhabditis</taxon>
    </lineage>
</organism>
<sequence length="75" mass="8489">MKFFLVFLLVLLSISSIQSQESHGMIGNRRHYPDSLSGKPSDDVCTRKCARNSDCASIEMCIVDCCEIRMTPFQK</sequence>
<feature type="signal peptide" evidence="1">
    <location>
        <begin position="1"/>
        <end position="19"/>
    </location>
</feature>
<accession>A0AAE9E9D5</accession>
<protein>
    <submittedName>
        <fullName evidence="2">Uncharacterized protein</fullName>
    </submittedName>
</protein>
<evidence type="ECO:0000256" key="1">
    <source>
        <dbReference type="SAM" id="SignalP"/>
    </source>
</evidence>
<dbReference type="AlphaFoldDB" id="A0AAE9E9D5"/>
<gene>
    <name evidence="2" type="ORF">L5515_013152</name>
</gene>
<keyword evidence="3" id="KW-1185">Reference proteome</keyword>
<proteinExistence type="predicted"/>
<reference evidence="2 3" key="1">
    <citation type="submission" date="2022-04" db="EMBL/GenBank/DDBJ databases">
        <title>Chromosome-level reference genomes for two strains of Caenorhabditis briggsae: an improved platform for comparative genomics.</title>
        <authorList>
            <person name="Stevens L."/>
            <person name="Andersen E."/>
        </authorList>
    </citation>
    <scope>NUCLEOTIDE SEQUENCE [LARGE SCALE GENOMIC DNA]</scope>
    <source>
        <strain evidence="2">VX34</strain>
        <tissue evidence="2">Whole-organism</tissue>
    </source>
</reference>
<dbReference type="EMBL" id="CP092621">
    <property type="protein sequence ID" value="UMM15924.1"/>
    <property type="molecule type" value="Genomic_DNA"/>
</dbReference>
<name>A0AAE9E9D5_CAEBR</name>
<dbReference type="Proteomes" id="UP000829354">
    <property type="component" value="Chromosome II"/>
</dbReference>
<evidence type="ECO:0000313" key="2">
    <source>
        <dbReference type="EMBL" id="UMM15924.1"/>
    </source>
</evidence>
<keyword evidence="1" id="KW-0732">Signal</keyword>